<evidence type="ECO:0000259" key="4">
    <source>
        <dbReference type="Pfam" id="PF25967"/>
    </source>
</evidence>
<sequence length="411" mass="44213">MDRKITGQQRPWWRRPLALGGIALALVALFVWRWMPESGSTNIVAANLDIGQVERAPFADYLPVRATVEPRLTTLVGISISGQVERLLVQDGAMVIAGQPLATLSNPSLRRDVLAQEAQIAGQLSSISNETLAIERSRMDRTAQIELANYDLLRAQRELGIRQQLHDKGILADAALKNYTDEVAYQKQRLAQLRSGSATEGKITAEQQTRLGDARALLQGNLAAVRSGLDALTIRAPAAGRLTNFDVQPGQALNPGDPAGQVDSEGSWKLVADVDEYYLSRVKVGQEASADKAKLHIAKVLPTVKNGRFRIELTFDGAPPDGLNRGQTVDVRVTLGSTAPALVAPVGGWLDDSGGSSAFVLDSDGNHARRHPVSTGRRNPQRVEILSGLSPGDRIITSNTAAVKGDVINIK</sequence>
<evidence type="ECO:0000256" key="1">
    <source>
        <dbReference type="ARBA" id="ARBA00004196"/>
    </source>
</evidence>
<keyword evidence="2" id="KW-0175">Coiled coil</keyword>
<dbReference type="Proteomes" id="UP000676996">
    <property type="component" value="Unassembled WGS sequence"/>
</dbReference>
<keyword evidence="3" id="KW-0812">Transmembrane</keyword>
<dbReference type="Pfam" id="PF25967">
    <property type="entry name" value="RND-MFP_C"/>
    <property type="match status" value="1"/>
</dbReference>
<protein>
    <submittedName>
        <fullName evidence="5">Efflux RND transporter periplasmic adaptor subunit</fullName>
    </submittedName>
</protein>
<keyword evidence="3" id="KW-0472">Membrane</keyword>
<organism evidence="5 6">
    <name type="scientific">Stakelama marina</name>
    <dbReference type="NCBI Taxonomy" id="2826939"/>
    <lineage>
        <taxon>Bacteria</taxon>
        <taxon>Pseudomonadati</taxon>
        <taxon>Pseudomonadota</taxon>
        <taxon>Alphaproteobacteria</taxon>
        <taxon>Sphingomonadales</taxon>
        <taxon>Sphingomonadaceae</taxon>
        <taxon>Stakelama</taxon>
    </lineage>
</organism>
<dbReference type="InterPro" id="IPR058627">
    <property type="entry name" value="MdtA-like_C"/>
</dbReference>
<keyword evidence="3" id="KW-1133">Transmembrane helix</keyword>
<dbReference type="PANTHER" id="PTHR32347:SF23">
    <property type="entry name" value="BLL5650 PROTEIN"/>
    <property type="match status" value="1"/>
</dbReference>
<dbReference type="InterPro" id="IPR050465">
    <property type="entry name" value="UPF0194_transport"/>
</dbReference>
<comment type="caution">
    <text evidence="5">The sequence shown here is derived from an EMBL/GenBank/DDBJ whole genome shotgun (WGS) entry which is preliminary data.</text>
</comment>
<gene>
    <name evidence="5" type="ORF">J7S20_01625</name>
</gene>
<dbReference type="GO" id="GO:0030313">
    <property type="term" value="C:cell envelope"/>
    <property type="evidence" value="ECO:0007669"/>
    <property type="project" value="UniProtKB-SubCell"/>
</dbReference>
<keyword evidence="6" id="KW-1185">Reference proteome</keyword>
<feature type="domain" description="Multidrug resistance protein MdtA-like C-terminal permuted SH3" evidence="4">
    <location>
        <begin position="341"/>
        <end position="399"/>
    </location>
</feature>
<dbReference type="Gene3D" id="1.10.287.470">
    <property type="entry name" value="Helix hairpin bin"/>
    <property type="match status" value="1"/>
</dbReference>
<evidence type="ECO:0000313" key="6">
    <source>
        <dbReference type="Proteomes" id="UP000676996"/>
    </source>
</evidence>
<evidence type="ECO:0000256" key="3">
    <source>
        <dbReference type="SAM" id="Phobius"/>
    </source>
</evidence>
<feature type="transmembrane region" description="Helical" evidence="3">
    <location>
        <begin position="12"/>
        <end position="35"/>
    </location>
</feature>
<comment type="subcellular location">
    <subcellularLocation>
        <location evidence="1">Cell envelope</location>
    </subcellularLocation>
</comment>
<dbReference type="PANTHER" id="PTHR32347">
    <property type="entry name" value="EFFLUX SYSTEM COMPONENT YKNX-RELATED"/>
    <property type="match status" value="1"/>
</dbReference>
<evidence type="ECO:0000313" key="5">
    <source>
        <dbReference type="EMBL" id="MBR0551199.1"/>
    </source>
</evidence>
<reference evidence="5" key="1">
    <citation type="submission" date="2021-04" db="EMBL/GenBank/DDBJ databases">
        <title>Ouciella asimina sp. nov., isolated from the surface seawater in the hydrothermal field of Okinawa Trough.</title>
        <authorList>
            <person name="Shuang W."/>
        </authorList>
    </citation>
    <scope>NUCLEOTIDE SEQUENCE</scope>
    <source>
        <strain evidence="5">LXI357</strain>
    </source>
</reference>
<dbReference type="Gene3D" id="2.40.50.100">
    <property type="match status" value="1"/>
</dbReference>
<accession>A0A8T4IG11</accession>
<name>A0A8T4IG11_9SPHN</name>
<dbReference type="Gene3D" id="2.40.420.20">
    <property type="match status" value="1"/>
</dbReference>
<proteinExistence type="predicted"/>
<dbReference type="EMBL" id="JAGRQC010000001">
    <property type="protein sequence ID" value="MBR0551199.1"/>
    <property type="molecule type" value="Genomic_DNA"/>
</dbReference>
<evidence type="ECO:0000256" key="2">
    <source>
        <dbReference type="ARBA" id="ARBA00023054"/>
    </source>
</evidence>
<dbReference type="Gene3D" id="2.40.30.170">
    <property type="match status" value="1"/>
</dbReference>
<dbReference type="AlphaFoldDB" id="A0A8T4IG11"/>